<proteinExistence type="predicted"/>
<reference evidence="1 2" key="1">
    <citation type="submission" date="2022-09" db="EMBL/GenBank/DDBJ databases">
        <authorList>
            <person name="Palmer J.M."/>
        </authorList>
    </citation>
    <scope>NUCLEOTIDE SEQUENCE [LARGE SCALE GENOMIC DNA]</scope>
    <source>
        <strain evidence="1 2">DSM 7382</strain>
    </source>
</reference>
<organism evidence="1 2">
    <name type="scientific">Cerrena zonata</name>
    <dbReference type="NCBI Taxonomy" id="2478898"/>
    <lineage>
        <taxon>Eukaryota</taxon>
        <taxon>Fungi</taxon>
        <taxon>Dikarya</taxon>
        <taxon>Basidiomycota</taxon>
        <taxon>Agaricomycotina</taxon>
        <taxon>Agaricomycetes</taxon>
        <taxon>Polyporales</taxon>
        <taxon>Cerrenaceae</taxon>
        <taxon>Cerrena</taxon>
    </lineage>
</organism>
<dbReference type="Proteomes" id="UP001385951">
    <property type="component" value="Unassembled WGS sequence"/>
</dbReference>
<name>A0AAW0GP83_9APHY</name>
<dbReference type="EMBL" id="JASBNA010000005">
    <property type="protein sequence ID" value="KAK7692043.1"/>
    <property type="molecule type" value="Genomic_DNA"/>
</dbReference>
<keyword evidence="2" id="KW-1185">Reference proteome</keyword>
<sequence length="344" mass="38881">MAILAFAVSANGVSDIVSIVRDVTNLVRMFSGKQKCEERQHFETFLKSFQSTLQFWQTVILDPVYDQAFAPDVKNAIHASLDQCRSHLNAFMQTLESHSFHVSWFPFARCLRRTVEPIQWQFQKEEISKIEEALKEQMGRIQFYLTCAMSSCRTAMPPTPVSHTIIMSDLLDNKSSVPLYSLVSEEAFHQYLLGLPPCAGTDLIKQKKYLVRVKTEDGAHHPIEWSVNPPKGAELQLWGMRRIICPEDLQCARCGIALAKRPFGLSACTSCESSLLFVEGHQSPGETVTKKFDTLSERTADHASNLPEHLPDPHLWEFVRNIAIVLPTPLPVGWHLQDDISCSI</sequence>
<accession>A0AAW0GP83</accession>
<evidence type="ECO:0000313" key="1">
    <source>
        <dbReference type="EMBL" id="KAK7692043.1"/>
    </source>
</evidence>
<evidence type="ECO:0000313" key="2">
    <source>
        <dbReference type="Proteomes" id="UP001385951"/>
    </source>
</evidence>
<protein>
    <submittedName>
        <fullName evidence="1">Uncharacterized protein</fullName>
    </submittedName>
</protein>
<dbReference type="AlphaFoldDB" id="A0AAW0GP83"/>
<comment type="caution">
    <text evidence="1">The sequence shown here is derived from an EMBL/GenBank/DDBJ whole genome shotgun (WGS) entry which is preliminary data.</text>
</comment>
<gene>
    <name evidence="1" type="ORF">QCA50_005448</name>
</gene>